<dbReference type="SUPFAM" id="SSF53474">
    <property type="entry name" value="alpha/beta-Hydrolases"/>
    <property type="match status" value="1"/>
</dbReference>
<keyword evidence="4" id="KW-1185">Reference proteome</keyword>
<dbReference type="PANTHER" id="PTHR43798">
    <property type="entry name" value="MONOACYLGLYCEROL LIPASE"/>
    <property type="match status" value="1"/>
</dbReference>
<reference evidence="4" key="1">
    <citation type="journal article" date="2019" name="Int. J. Syst. Evol. Microbiol.">
        <title>The Global Catalogue of Microorganisms (GCM) 10K type strain sequencing project: providing services to taxonomists for standard genome sequencing and annotation.</title>
        <authorList>
            <consortium name="The Broad Institute Genomics Platform"/>
            <consortium name="The Broad Institute Genome Sequencing Center for Infectious Disease"/>
            <person name="Wu L."/>
            <person name="Ma J."/>
        </authorList>
    </citation>
    <scope>NUCLEOTIDE SEQUENCE [LARGE SCALE GENOMIC DNA]</scope>
    <source>
        <strain evidence="4">CCUG 56401</strain>
    </source>
</reference>
<accession>A0ABW3FY58</accession>
<name>A0ABW3FY58_9PSEU</name>
<comment type="caution">
    <text evidence="3">The sequence shown here is derived from an EMBL/GenBank/DDBJ whole genome shotgun (WGS) entry which is preliminary data.</text>
</comment>
<organism evidence="3 4">
    <name type="scientific">Saccharopolyspora rosea</name>
    <dbReference type="NCBI Taxonomy" id="524884"/>
    <lineage>
        <taxon>Bacteria</taxon>
        <taxon>Bacillati</taxon>
        <taxon>Actinomycetota</taxon>
        <taxon>Actinomycetes</taxon>
        <taxon>Pseudonocardiales</taxon>
        <taxon>Pseudonocardiaceae</taxon>
        <taxon>Saccharopolyspora</taxon>
    </lineage>
</organism>
<dbReference type="Gene3D" id="3.40.50.1820">
    <property type="entry name" value="alpha/beta hydrolase"/>
    <property type="match status" value="1"/>
</dbReference>
<evidence type="ECO:0000256" key="1">
    <source>
        <dbReference type="ARBA" id="ARBA00022801"/>
    </source>
</evidence>
<dbReference type="InterPro" id="IPR000073">
    <property type="entry name" value="AB_hydrolase_1"/>
</dbReference>
<dbReference type="Pfam" id="PF00561">
    <property type="entry name" value="Abhydrolase_1"/>
    <property type="match status" value="1"/>
</dbReference>
<dbReference type="PANTHER" id="PTHR43798:SF31">
    <property type="entry name" value="AB HYDROLASE SUPERFAMILY PROTEIN YCLE"/>
    <property type="match status" value="1"/>
</dbReference>
<proteinExistence type="predicted"/>
<evidence type="ECO:0000259" key="2">
    <source>
        <dbReference type="Pfam" id="PF00561"/>
    </source>
</evidence>
<protein>
    <submittedName>
        <fullName evidence="3">Alpha/beta fold hydrolase</fullName>
    </submittedName>
</protein>
<dbReference type="GO" id="GO:0016787">
    <property type="term" value="F:hydrolase activity"/>
    <property type="evidence" value="ECO:0007669"/>
    <property type="project" value="UniProtKB-KW"/>
</dbReference>
<dbReference type="RefSeq" id="WP_345600452.1">
    <property type="nucleotide sequence ID" value="NZ_BAABLT010000006.1"/>
</dbReference>
<dbReference type="InterPro" id="IPR050266">
    <property type="entry name" value="AB_hydrolase_sf"/>
</dbReference>
<dbReference type="InterPro" id="IPR029058">
    <property type="entry name" value="AB_hydrolase_fold"/>
</dbReference>
<dbReference type="PRINTS" id="PR00111">
    <property type="entry name" value="ABHYDROLASE"/>
</dbReference>
<evidence type="ECO:0000313" key="3">
    <source>
        <dbReference type="EMBL" id="MFD0921599.1"/>
    </source>
</evidence>
<sequence>MRTRVSDVDVLAAGAGTPLLLLHGIGGAADAFDAQLSGLADAHRVLAWDAPGYGGSAVLPGQPDLDDYADAVVAVLRGLAAAPAHLLGVSWGGVIATRVALRAPEVLRSLVLADSSRGSGRTADGRAAMAARARDLAESGSAAFAARRGPRLVAPDADPAVLDRVVSLMSRVRPTGYGHAARVMADTDHSDRLAAIDLPVLVLVGEHDAVTGVAESRELADRIPGARFAVVPGAGHAANQENPTRFNAEVRRFLAEVDGGAR</sequence>
<gene>
    <name evidence="3" type="ORF">ACFQ16_17785</name>
</gene>
<dbReference type="EMBL" id="JBHTIW010000014">
    <property type="protein sequence ID" value="MFD0921599.1"/>
    <property type="molecule type" value="Genomic_DNA"/>
</dbReference>
<feature type="domain" description="AB hydrolase-1" evidence="2">
    <location>
        <begin position="18"/>
        <end position="243"/>
    </location>
</feature>
<dbReference type="Proteomes" id="UP001597018">
    <property type="component" value="Unassembled WGS sequence"/>
</dbReference>
<keyword evidence="1 3" id="KW-0378">Hydrolase</keyword>
<evidence type="ECO:0000313" key="4">
    <source>
        <dbReference type="Proteomes" id="UP001597018"/>
    </source>
</evidence>